<accession>A1WKY3</accession>
<name>A1WKY3_VEREI</name>
<keyword evidence="2" id="KW-1185">Reference proteome</keyword>
<dbReference type="EMBL" id="CP000542">
    <property type="protein sequence ID" value="ABM58290.1"/>
    <property type="molecule type" value="Genomic_DNA"/>
</dbReference>
<evidence type="ECO:0000313" key="2">
    <source>
        <dbReference type="Proteomes" id="UP000000374"/>
    </source>
</evidence>
<dbReference type="HOGENOM" id="CLU_529901_0_0_4"/>
<reference evidence="2" key="1">
    <citation type="submission" date="2006-12" db="EMBL/GenBank/DDBJ databases">
        <title>Complete sequence of chromosome 1 of Verminephrobacter eiseniae EF01-2.</title>
        <authorList>
            <person name="Copeland A."/>
            <person name="Lucas S."/>
            <person name="Lapidus A."/>
            <person name="Barry K."/>
            <person name="Detter J.C."/>
            <person name="Glavina del Rio T."/>
            <person name="Dalin E."/>
            <person name="Tice H."/>
            <person name="Pitluck S."/>
            <person name="Chertkov O."/>
            <person name="Brettin T."/>
            <person name="Bruce D."/>
            <person name="Han C."/>
            <person name="Tapia R."/>
            <person name="Gilna P."/>
            <person name="Schmutz J."/>
            <person name="Larimer F."/>
            <person name="Land M."/>
            <person name="Hauser L."/>
            <person name="Kyrpides N."/>
            <person name="Kim E."/>
            <person name="Stahl D."/>
            <person name="Richardson P."/>
        </authorList>
    </citation>
    <scope>NUCLEOTIDE SEQUENCE [LARGE SCALE GENOMIC DNA]</scope>
    <source>
        <strain evidence="2">EF01-2</strain>
    </source>
</reference>
<protein>
    <recommendedName>
        <fullName evidence="3">Alginate export domain-containing protein</fullName>
    </recommendedName>
</protein>
<dbReference type="eggNOG" id="COG0477">
    <property type="taxonomic scope" value="Bacteria"/>
</dbReference>
<sequence length="514" mass="55744">MKTAASSLRPAALVSRHRSSVGLRWPSKRIAALHRLPIRSVWAARCALRCAPMAARSLRHLIGDTTLASWLLFLASGIALADCDNRFSGAVEASKQQFEPAPMNYLGQQLVSKGSLNTAWSLDQGCSFGDGYKTRLKAMVNGSASSGHAGAEQASSRRWARIYLNEAYLTVPVPGEVLIDLGKKDITNGYLLFLSPMDVLRRPMGRPPYGVINEAGPSWRSSYREGSVGIDATRFLDGGSIELAAFPALGGSPGDQPVANWSSLQRSNDSAMVYAAYSANLWKSFNPKLVALSTSGRHVLGAGVSDVLAEGVVFTMEYAHASRSQVHRLSEQAADTLISGGFPSGSSVLERTPRGSNQLAAGVRINGPQKTTLIGEFYYQSDGYAKSDWDRYFRFTNFALAAHRASGFQPYLDYQRLLLSAADSDGSRNLLLGRAYLTLGAEHSAQGDERIGWHASVLRNANDRSSLLNLHLTYLVAPGSQLYLGGRWMSGGERSEFGRFGQSPLLYFGLKFSL</sequence>
<organism evidence="1 2">
    <name type="scientific">Verminephrobacter eiseniae (strain EF01-2)</name>
    <dbReference type="NCBI Taxonomy" id="391735"/>
    <lineage>
        <taxon>Bacteria</taxon>
        <taxon>Pseudomonadati</taxon>
        <taxon>Pseudomonadota</taxon>
        <taxon>Betaproteobacteria</taxon>
        <taxon>Burkholderiales</taxon>
        <taxon>Comamonadaceae</taxon>
        <taxon>Verminephrobacter</taxon>
    </lineage>
</organism>
<dbReference type="Proteomes" id="UP000000374">
    <property type="component" value="Chromosome"/>
</dbReference>
<evidence type="ECO:0000313" key="1">
    <source>
        <dbReference type="EMBL" id="ABM58290.1"/>
    </source>
</evidence>
<dbReference type="AlphaFoldDB" id="A1WKY3"/>
<dbReference type="STRING" id="391735.Veis_2545"/>
<dbReference type="KEGG" id="vei:Veis_2545"/>
<evidence type="ECO:0008006" key="3">
    <source>
        <dbReference type="Google" id="ProtNLM"/>
    </source>
</evidence>
<proteinExistence type="predicted"/>
<gene>
    <name evidence="1" type="ordered locus">Veis_2545</name>
</gene>